<accession>A0A5B8MXE7</accession>
<evidence type="ECO:0000256" key="1">
    <source>
        <dbReference type="SAM" id="MobiDB-lite"/>
    </source>
</evidence>
<feature type="domain" description="SCD" evidence="2">
    <location>
        <begin position="363"/>
        <end position="468"/>
    </location>
</feature>
<dbReference type="AlphaFoldDB" id="A0A5B8MXE7"/>
<feature type="compositionally biased region" description="Basic residues" evidence="1">
    <location>
        <begin position="58"/>
        <end position="67"/>
    </location>
</feature>
<dbReference type="InterPro" id="IPR011989">
    <property type="entry name" value="ARM-like"/>
</dbReference>
<dbReference type="GO" id="GO:0008278">
    <property type="term" value="C:cohesin complex"/>
    <property type="evidence" value="ECO:0007669"/>
    <property type="project" value="TreeGrafter"/>
</dbReference>
<dbReference type="InterPro" id="IPR039662">
    <property type="entry name" value="Cohesin_Scc3/SA"/>
</dbReference>
<dbReference type="Gene3D" id="1.25.10.10">
    <property type="entry name" value="Leucine-rich Repeat Variant"/>
    <property type="match status" value="1"/>
</dbReference>
<sequence>MVTLARRSTRSSTRKAFPSPVKKAPPPSSSSPSSSSSSSASEDGREDSDFEEKTSSGLRRRSKRLRTPKATAGGRKSPGSSNAKKKKRTPNPTTPTTPATTKRVTAPSPVSADDDDENASDAEPVNGFVTRNMAASTAKRCCALDNEGKVDLCVKLLAQACGLDASSAHLLGETKSYRGGKEEDDDKEEEEGEIYAEFGKSLSERFSEEGNSSGLTDARTILYVKTSTAKSRSLESNFIHFWNQLVVLMHGKETLYVQGGEGGGDEVDFLACMSQVCMELSKSAVRQVRYAACVCGYALLGSLVQAHQILDESNVVLTKQLRAVGHSSTKKDQRRDLNRRLQECHERSNSLDVHMKELFQELVIVRFRDVSPQIRSLTVRWVGVWVVQHPKKFLSDAYLKYVAWSLNDKDPQGRLAAVQALNQVYQRHAIASQGGGSGRDGGADVSNFSNLSALDLLTQRFSGRFVELIKDVNEQVCVNAMELVLSLSQANLLDVCDEDGECGGLSSDLAMLLLDSNMRIRKSAGKLAACVIERRLGEATKESSKSRSSTGSKKGKRKGAGDSADDALPSCVEACKLLSSLVQEGMPSLSKVLQRRGRSGLTAEGEMDEEDYYVRAVSAVVPHLPVLHEWEVLAKACKSKHLKGDAGVLSVVRVVLASMQRFTDPKLAREFLLMKKEKGKKVMASAVTDFCERTTQQSTMALMGVLSTLFSQCKSKKGPNAVSLLYDLCQVVTLMQQELYVATGKVDDFKKIVDVLEELWTRDSLLPPSGKPDASKESRRSHLVFIARCLLALESRGPGATREIAGRAVTDMVNDLKETVASGLDKLPEDKVVVALEKIHALMNKLKEDASQKEKFKGLIQEYLELDAKMQTDEEEAGSDAMDEDEEESESAEGESDDEESGGEAPPPPPRSRRRL</sequence>
<gene>
    <name evidence="3" type="ORF">A3770_14p73240</name>
</gene>
<dbReference type="EMBL" id="CP031047">
    <property type="protein sequence ID" value="QDZ24806.1"/>
    <property type="molecule type" value="Genomic_DNA"/>
</dbReference>
<keyword evidence="4" id="KW-1185">Reference proteome</keyword>
<feature type="region of interest" description="Disordered" evidence="1">
    <location>
        <begin position="541"/>
        <end position="566"/>
    </location>
</feature>
<evidence type="ECO:0000313" key="4">
    <source>
        <dbReference type="Proteomes" id="UP000316726"/>
    </source>
</evidence>
<dbReference type="Proteomes" id="UP000316726">
    <property type="component" value="Chromosome 14"/>
</dbReference>
<protein>
    <recommendedName>
        <fullName evidence="2">SCD domain-containing protein</fullName>
    </recommendedName>
</protein>
<dbReference type="GO" id="GO:0000785">
    <property type="term" value="C:chromatin"/>
    <property type="evidence" value="ECO:0007669"/>
    <property type="project" value="TreeGrafter"/>
</dbReference>
<dbReference type="OrthoDB" id="498590at2759"/>
<feature type="compositionally biased region" description="Acidic residues" evidence="1">
    <location>
        <begin position="873"/>
        <end position="902"/>
    </location>
</feature>
<dbReference type="GO" id="GO:0005634">
    <property type="term" value="C:nucleus"/>
    <property type="evidence" value="ECO:0007669"/>
    <property type="project" value="TreeGrafter"/>
</dbReference>
<dbReference type="InterPro" id="IPR016024">
    <property type="entry name" value="ARM-type_fold"/>
</dbReference>
<dbReference type="Pfam" id="PF21581">
    <property type="entry name" value="SCD"/>
    <property type="match status" value="1"/>
</dbReference>
<feature type="compositionally biased region" description="Low complexity" evidence="1">
    <location>
        <begin position="30"/>
        <end position="41"/>
    </location>
</feature>
<organism evidence="3 4">
    <name type="scientific">Chloropicon primus</name>
    <dbReference type="NCBI Taxonomy" id="1764295"/>
    <lineage>
        <taxon>Eukaryota</taxon>
        <taxon>Viridiplantae</taxon>
        <taxon>Chlorophyta</taxon>
        <taxon>Chloropicophyceae</taxon>
        <taxon>Chloropicales</taxon>
        <taxon>Chloropicaceae</taxon>
        <taxon>Chloropicon</taxon>
    </lineage>
</organism>
<dbReference type="PROSITE" id="PS51425">
    <property type="entry name" value="SCD"/>
    <property type="match status" value="1"/>
</dbReference>
<dbReference type="GO" id="GO:0007062">
    <property type="term" value="P:sister chromatid cohesion"/>
    <property type="evidence" value="ECO:0007669"/>
    <property type="project" value="UniProtKB-ARBA"/>
</dbReference>
<dbReference type="PANTHER" id="PTHR11199:SF0">
    <property type="entry name" value="LD34181P-RELATED"/>
    <property type="match status" value="1"/>
</dbReference>
<dbReference type="STRING" id="1764295.A0A5B8MXE7"/>
<dbReference type="GO" id="GO:0003682">
    <property type="term" value="F:chromatin binding"/>
    <property type="evidence" value="ECO:0007669"/>
    <property type="project" value="TreeGrafter"/>
</dbReference>
<dbReference type="InterPro" id="IPR013721">
    <property type="entry name" value="STAG"/>
</dbReference>
<dbReference type="PANTHER" id="PTHR11199">
    <property type="entry name" value="STROMAL ANTIGEN"/>
    <property type="match status" value="1"/>
</dbReference>
<reference evidence="3 4" key="1">
    <citation type="submission" date="2018-07" db="EMBL/GenBank/DDBJ databases">
        <title>The complete nuclear genome of the prasinophyte Chloropicon primus (CCMP1205).</title>
        <authorList>
            <person name="Pombert J.-F."/>
            <person name="Otis C."/>
            <person name="Turmel M."/>
            <person name="Lemieux C."/>
        </authorList>
    </citation>
    <scope>NUCLEOTIDE SEQUENCE [LARGE SCALE GENOMIC DNA]</scope>
    <source>
        <strain evidence="3 4">CCMP1205</strain>
    </source>
</reference>
<feature type="compositionally biased region" description="Low complexity" evidence="1">
    <location>
        <begin position="90"/>
        <end position="107"/>
    </location>
</feature>
<feature type="region of interest" description="Disordered" evidence="1">
    <location>
        <begin position="867"/>
        <end position="916"/>
    </location>
</feature>
<name>A0A5B8MXE7_9CHLO</name>
<evidence type="ECO:0000259" key="2">
    <source>
        <dbReference type="PROSITE" id="PS51425"/>
    </source>
</evidence>
<dbReference type="SUPFAM" id="SSF48371">
    <property type="entry name" value="ARM repeat"/>
    <property type="match status" value="1"/>
</dbReference>
<evidence type="ECO:0000313" key="3">
    <source>
        <dbReference type="EMBL" id="QDZ24806.1"/>
    </source>
</evidence>
<feature type="region of interest" description="Disordered" evidence="1">
    <location>
        <begin position="1"/>
        <end position="125"/>
    </location>
</feature>
<dbReference type="Pfam" id="PF08514">
    <property type="entry name" value="STAG"/>
    <property type="match status" value="1"/>
</dbReference>
<proteinExistence type="predicted"/>
<dbReference type="InterPro" id="IPR020839">
    <property type="entry name" value="SCD"/>
</dbReference>